<evidence type="ECO:0000313" key="3">
    <source>
        <dbReference type="Proteomes" id="UP001152797"/>
    </source>
</evidence>
<dbReference type="Proteomes" id="UP001152797">
    <property type="component" value="Unassembled WGS sequence"/>
</dbReference>
<dbReference type="EMBL" id="CAMXCT020006246">
    <property type="protein sequence ID" value="CAL1167613.1"/>
    <property type="molecule type" value="Genomic_DNA"/>
</dbReference>
<reference evidence="2" key="2">
    <citation type="submission" date="2024-04" db="EMBL/GenBank/DDBJ databases">
        <authorList>
            <person name="Chen Y."/>
            <person name="Shah S."/>
            <person name="Dougan E. K."/>
            <person name="Thang M."/>
            <person name="Chan C."/>
        </authorList>
    </citation>
    <scope>NUCLEOTIDE SEQUENCE [LARGE SCALE GENOMIC DNA]</scope>
</reference>
<keyword evidence="3" id="KW-1185">Reference proteome</keyword>
<evidence type="ECO:0000313" key="2">
    <source>
        <dbReference type="EMBL" id="CAL1167613.1"/>
    </source>
</evidence>
<evidence type="ECO:0000313" key="1">
    <source>
        <dbReference type="EMBL" id="CAI4014238.1"/>
    </source>
</evidence>
<sequence length="116" mass="12416">MVQCLEGGRELRNAAVSGGAALGRWSNALVAMPSRSTDPVDPVGCKIAINSVAEARQWQLALELLRMMSLAGVTPTHACLEVVSRSCRPKHWAAAVGTAGLLEMEEMQQTVAMELR</sequence>
<organism evidence="1">
    <name type="scientific">Cladocopium goreaui</name>
    <dbReference type="NCBI Taxonomy" id="2562237"/>
    <lineage>
        <taxon>Eukaryota</taxon>
        <taxon>Sar</taxon>
        <taxon>Alveolata</taxon>
        <taxon>Dinophyceae</taxon>
        <taxon>Suessiales</taxon>
        <taxon>Symbiodiniaceae</taxon>
        <taxon>Cladocopium</taxon>
    </lineage>
</organism>
<comment type="caution">
    <text evidence="1">The sequence shown here is derived from an EMBL/GenBank/DDBJ whole genome shotgun (WGS) entry which is preliminary data.</text>
</comment>
<dbReference type="EMBL" id="CAMXCT030006246">
    <property type="protein sequence ID" value="CAL4801550.1"/>
    <property type="molecule type" value="Genomic_DNA"/>
</dbReference>
<accession>A0A9P1DSX5</accession>
<dbReference type="AlphaFoldDB" id="A0A9P1DSX5"/>
<name>A0A9P1DSX5_9DINO</name>
<proteinExistence type="predicted"/>
<gene>
    <name evidence="1" type="ORF">C1SCF055_LOCUS39152</name>
</gene>
<reference evidence="1" key="1">
    <citation type="submission" date="2022-10" db="EMBL/GenBank/DDBJ databases">
        <authorList>
            <person name="Chen Y."/>
            <person name="Dougan E. K."/>
            <person name="Chan C."/>
            <person name="Rhodes N."/>
            <person name="Thang M."/>
        </authorList>
    </citation>
    <scope>NUCLEOTIDE SEQUENCE</scope>
</reference>
<protein>
    <submittedName>
        <fullName evidence="1">Uncharacterized protein</fullName>
    </submittedName>
</protein>
<dbReference type="EMBL" id="CAMXCT010006246">
    <property type="protein sequence ID" value="CAI4014238.1"/>
    <property type="molecule type" value="Genomic_DNA"/>
</dbReference>